<evidence type="ECO:0000313" key="2">
    <source>
        <dbReference type="Proteomes" id="UP001213681"/>
    </source>
</evidence>
<proteinExistence type="predicted"/>
<dbReference type="PANTHER" id="PTHR35340">
    <property type="entry name" value="PQQ ENZYME REPEAT PROTEIN-RELATED"/>
    <property type="match status" value="1"/>
</dbReference>
<accession>A0AAD6G2U2</accession>
<protein>
    <recommendedName>
        <fullName evidence="3">ASST-domain-containing protein</fullName>
    </recommendedName>
</protein>
<gene>
    <name evidence="1" type="ORF">N7458_004657</name>
</gene>
<dbReference type="GeneID" id="81598282"/>
<dbReference type="Proteomes" id="UP001213681">
    <property type="component" value="Unassembled WGS sequence"/>
</dbReference>
<evidence type="ECO:0008006" key="3">
    <source>
        <dbReference type="Google" id="ProtNLM"/>
    </source>
</evidence>
<organism evidence="1 2">
    <name type="scientific">Penicillium daleae</name>
    <dbReference type="NCBI Taxonomy" id="63821"/>
    <lineage>
        <taxon>Eukaryota</taxon>
        <taxon>Fungi</taxon>
        <taxon>Dikarya</taxon>
        <taxon>Ascomycota</taxon>
        <taxon>Pezizomycotina</taxon>
        <taxon>Eurotiomycetes</taxon>
        <taxon>Eurotiomycetidae</taxon>
        <taxon>Eurotiales</taxon>
        <taxon>Aspergillaceae</taxon>
        <taxon>Penicillium</taxon>
    </lineage>
</organism>
<reference evidence="1" key="1">
    <citation type="submission" date="2022-12" db="EMBL/GenBank/DDBJ databases">
        <authorList>
            <person name="Petersen C."/>
        </authorList>
    </citation>
    <scope>NUCLEOTIDE SEQUENCE</scope>
    <source>
        <strain evidence="1">IBT 16125</strain>
    </source>
</reference>
<name>A0AAD6G2U2_9EURO</name>
<dbReference type="AlphaFoldDB" id="A0AAD6G2U2"/>
<dbReference type="Pfam" id="PF14269">
    <property type="entry name" value="Arylsulfotran_2"/>
    <property type="match status" value="1"/>
</dbReference>
<keyword evidence="2" id="KW-1185">Reference proteome</keyword>
<dbReference type="InterPro" id="IPR039535">
    <property type="entry name" value="ASST-like"/>
</dbReference>
<evidence type="ECO:0000313" key="1">
    <source>
        <dbReference type="EMBL" id="KAJ5453701.1"/>
    </source>
</evidence>
<dbReference type="PANTHER" id="PTHR35340:SF6">
    <property type="entry name" value="ASST-DOMAIN-CONTAINING PROTEIN"/>
    <property type="match status" value="1"/>
</dbReference>
<sequence length="475" mass="52233">MAHPALQKLPTSAPVMNVTKNGKTQPGYIFLSPYDALKGYGFPAIYTDDGELVWQGPPGSITGFQTQTLNGEPVLTYWNGTVSMLGFGYGSIHFLNQTYDEIYRVTLSDGNRTFKTAMGSQFPSYIDVHEDAITNRDSVLVTAYNVTSADLQSVGGPKDGWIYDGQFYEIDIVSNDVLFSWSASDHLNLSDSATPLAGSGNNQSNPWDFAHLNSVMRYGDEYILSAHGYCSVYALDSKGDIKWTLNGQTGGDFKLGAGSRFCFQHAVRIESQTNNTITLRMHNNDNAPFLKGTAATTGLLLDLDFDTMTASLIRRLWDAEEVVYPVTQGSYQNLTNGHVLLGHGAVPKFEEYDDAGSVVMRARFGYDNIMSSYRTFRAVWSGKPTAKPSVYACLAKYNGVEQVRVYASWNGATDVQSWDLYIGNEKDKLQKATTAVYNGFETEIRLQTSSKYALVNAVQISGSAQSEVVQIQGSC</sequence>
<dbReference type="EMBL" id="JAPVEA010000005">
    <property type="protein sequence ID" value="KAJ5453701.1"/>
    <property type="molecule type" value="Genomic_DNA"/>
</dbReference>
<dbReference type="InterPro" id="IPR053143">
    <property type="entry name" value="Arylsulfate_ST"/>
</dbReference>
<dbReference type="RefSeq" id="XP_056766657.1">
    <property type="nucleotide sequence ID" value="XM_056908039.1"/>
</dbReference>
<reference evidence="1" key="2">
    <citation type="journal article" date="2023" name="IMA Fungus">
        <title>Comparative genomic study of the Penicillium genus elucidates a diverse pangenome and 15 lateral gene transfer events.</title>
        <authorList>
            <person name="Petersen C."/>
            <person name="Sorensen T."/>
            <person name="Nielsen M.R."/>
            <person name="Sondergaard T.E."/>
            <person name="Sorensen J.L."/>
            <person name="Fitzpatrick D.A."/>
            <person name="Frisvad J.C."/>
            <person name="Nielsen K.L."/>
        </authorList>
    </citation>
    <scope>NUCLEOTIDE SEQUENCE</scope>
    <source>
        <strain evidence="1">IBT 16125</strain>
    </source>
</reference>
<comment type="caution">
    <text evidence="1">The sequence shown here is derived from an EMBL/GenBank/DDBJ whole genome shotgun (WGS) entry which is preliminary data.</text>
</comment>